<protein>
    <recommendedName>
        <fullName evidence="1">N-acetyltransferase domain-containing protein</fullName>
    </recommendedName>
</protein>
<reference evidence="2" key="1">
    <citation type="journal article" date="2015" name="Nature">
        <title>Complex archaea that bridge the gap between prokaryotes and eukaryotes.</title>
        <authorList>
            <person name="Spang A."/>
            <person name="Saw J.H."/>
            <person name="Jorgensen S.L."/>
            <person name="Zaremba-Niedzwiedzka K."/>
            <person name="Martijn J."/>
            <person name="Lind A.E."/>
            <person name="van Eijk R."/>
            <person name="Schleper C."/>
            <person name="Guy L."/>
            <person name="Ettema T.J."/>
        </authorList>
    </citation>
    <scope>NUCLEOTIDE SEQUENCE</scope>
</reference>
<dbReference type="EMBL" id="LAZR01066463">
    <property type="protein sequence ID" value="KKK53518.1"/>
    <property type="molecule type" value="Genomic_DNA"/>
</dbReference>
<comment type="caution">
    <text evidence="2">The sequence shown here is derived from an EMBL/GenBank/DDBJ whole genome shotgun (WGS) entry which is preliminary data.</text>
</comment>
<dbReference type="InterPro" id="IPR000182">
    <property type="entry name" value="GNAT_dom"/>
</dbReference>
<organism evidence="2">
    <name type="scientific">marine sediment metagenome</name>
    <dbReference type="NCBI Taxonomy" id="412755"/>
    <lineage>
        <taxon>unclassified sequences</taxon>
        <taxon>metagenomes</taxon>
        <taxon>ecological metagenomes</taxon>
    </lineage>
</organism>
<dbReference type="Gene3D" id="3.40.630.30">
    <property type="match status" value="1"/>
</dbReference>
<accession>A0A0F8WA75</accession>
<feature type="domain" description="N-acetyltransferase" evidence="1">
    <location>
        <begin position="9"/>
        <end position="161"/>
    </location>
</feature>
<dbReference type="PROSITE" id="PS51186">
    <property type="entry name" value="GNAT"/>
    <property type="match status" value="1"/>
</dbReference>
<dbReference type="InterPro" id="IPR016181">
    <property type="entry name" value="Acyl_CoA_acyltransferase"/>
</dbReference>
<dbReference type="CDD" id="cd04301">
    <property type="entry name" value="NAT_SF"/>
    <property type="match status" value="1"/>
</dbReference>
<sequence length="161" mass="19136">MDNIEFIVLIGSKIQSNYIEQYIELNSSEYPKFTREIKYGSFKNFLSKNENLKVIIATSEDKLIGWLMISFAERQGLYHFNMLVHRDFQRKGIGSKLLLNAKQHYNELYGVVVPVNRYKRRDGTQYHSPLEFYKQNGFTLTGKKFVEYRDVTMLEIKWTNK</sequence>
<name>A0A0F8WA75_9ZZZZ</name>
<evidence type="ECO:0000259" key="1">
    <source>
        <dbReference type="PROSITE" id="PS51186"/>
    </source>
</evidence>
<gene>
    <name evidence="2" type="ORF">LCGC14_3093990</name>
</gene>
<dbReference type="GO" id="GO:0016747">
    <property type="term" value="F:acyltransferase activity, transferring groups other than amino-acyl groups"/>
    <property type="evidence" value="ECO:0007669"/>
    <property type="project" value="InterPro"/>
</dbReference>
<evidence type="ECO:0000313" key="2">
    <source>
        <dbReference type="EMBL" id="KKK53518.1"/>
    </source>
</evidence>
<dbReference type="Pfam" id="PF13508">
    <property type="entry name" value="Acetyltransf_7"/>
    <property type="match status" value="1"/>
</dbReference>
<proteinExistence type="predicted"/>
<dbReference type="AlphaFoldDB" id="A0A0F8WA75"/>
<dbReference type="SUPFAM" id="SSF55729">
    <property type="entry name" value="Acyl-CoA N-acyltransferases (Nat)"/>
    <property type="match status" value="1"/>
</dbReference>